<reference evidence="1 2" key="1">
    <citation type="submission" date="2021-06" db="EMBL/GenBank/DDBJ databases">
        <authorList>
            <person name="Kallberg Y."/>
            <person name="Tangrot J."/>
            <person name="Rosling A."/>
        </authorList>
    </citation>
    <scope>NUCLEOTIDE SEQUENCE [LARGE SCALE GENOMIC DNA]</scope>
    <source>
        <strain evidence="1 2">120-4 pot B 10/14</strain>
    </source>
</reference>
<keyword evidence="2" id="KW-1185">Reference proteome</keyword>
<evidence type="ECO:0000313" key="2">
    <source>
        <dbReference type="Proteomes" id="UP000789901"/>
    </source>
</evidence>
<protein>
    <submittedName>
        <fullName evidence="1">15338_t:CDS:1</fullName>
    </submittedName>
</protein>
<organism evidence="1 2">
    <name type="scientific">Gigaspora margarita</name>
    <dbReference type="NCBI Taxonomy" id="4874"/>
    <lineage>
        <taxon>Eukaryota</taxon>
        <taxon>Fungi</taxon>
        <taxon>Fungi incertae sedis</taxon>
        <taxon>Mucoromycota</taxon>
        <taxon>Glomeromycotina</taxon>
        <taxon>Glomeromycetes</taxon>
        <taxon>Diversisporales</taxon>
        <taxon>Gigasporaceae</taxon>
        <taxon>Gigaspora</taxon>
    </lineage>
</organism>
<dbReference type="EMBL" id="CAJVQB010039948">
    <property type="protein sequence ID" value="CAG8827894.1"/>
    <property type="molecule type" value="Genomic_DNA"/>
</dbReference>
<proteinExistence type="predicted"/>
<accession>A0ABN7WDP7</accession>
<feature type="non-terminal residue" evidence="1">
    <location>
        <position position="1"/>
    </location>
</feature>
<name>A0ABN7WDP7_GIGMA</name>
<comment type="caution">
    <text evidence="1">The sequence shown here is derived from an EMBL/GenBank/DDBJ whole genome shotgun (WGS) entry which is preliminary data.</text>
</comment>
<gene>
    <name evidence="1" type="ORF">GMARGA_LOCUS29547</name>
</gene>
<evidence type="ECO:0000313" key="1">
    <source>
        <dbReference type="EMBL" id="CAG8827894.1"/>
    </source>
</evidence>
<dbReference type="Proteomes" id="UP000789901">
    <property type="component" value="Unassembled WGS sequence"/>
</dbReference>
<sequence>YALVSSTSSKVIGAVEVKAINYLQGIAQNTMQYKSILANGKKLFSQLSQILRNGFS</sequence>